<accession>M0QL68</accession>
<evidence type="ECO:0000313" key="2">
    <source>
        <dbReference type="Proteomes" id="UP000011666"/>
    </source>
</evidence>
<dbReference type="EMBL" id="BANX01000012">
    <property type="protein sequence ID" value="GAC68162.1"/>
    <property type="molecule type" value="Genomic_DNA"/>
</dbReference>
<name>M0QL68_9ACTN</name>
<gene>
    <name evidence="1" type="ORF">GS4_12_00060</name>
</gene>
<evidence type="ECO:0000313" key="1">
    <source>
        <dbReference type="EMBL" id="GAC68162.1"/>
    </source>
</evidence>
<comment type="caution">
    <text evidence="1">The sequence shown here is derived from an EMBL/GenBank/DDBJ whole genome shotgun (WGS) entry which is preliminary data.</text>
</comment>
<dbReference type="STRING" id="1223545.GS4_12_00060"/>
<proteinExistence type="predicted"/>
<dbReference type="Proteomes" id="UP000011666">
    <property type="component" value="Unassembled WGS sequence"/>
</dbReference>
<sequence>MSGVLLVGTTLLVRVAGYAIRVSIRSISPSGPGADKQSVRSSVESAIADDAVHRLVVRPLPDDQPDAYFALAVAALMVLDRLDVEVAYVSAEPTQATRALRLPHGDNAVRLAETGTATPTPLIRDDAATVLVGRARHVGAGGAPLHGETIVDDQRLFLGEAAGVEIEPTGELPGLRARLTADGPLDVLVGGLRPRRRWRTGRAAQSGGTNLVVEREGVLTDRIVKRSTFYRHHVDLLLVRPHRS</sequence>
<protein>
    <submittedName>
        <fullName evidence="1">Uncharacterized protein</fullName>
    </submittedName>
</protein>
<reference evidence="1 2" key="1">
    <citation type="submission" date="2013-01" db="EMBL/GenBank/DDBJ databases">
        <title>Whole genome shotgun sequence of Gordonia soli NBRC 108243.</title>
        <authorList>
            <person name="Isaki-Nakamura S."/>
            <person name="Hosoyama A."/>
            <person name="Tsuchikane K."/>
            <person name="Ando Y."/>
            <person name="Baba S."/>
            <person name="Ohji S."/>
            <person name="Hamada M."/>
            <person name="Tamura T."/>
            <person name="Yamazoe A."/>
            <person name="Yamazaki S."/>
            <person name="Fujita N."/>
        </authorList>
    </citation>
    <scope>NUCLEOTIDE SEQUENCE [LARGE SCALE GENOMIC DNA]</scope>
    <source>
        <strain evidence="1 2">NBRC 108243</strain>
    </source>
</reference>
<organism evidence="1 2">
    <name type="scientific">Gordonia soli NBRC 108243</name>
    <dbReference type="NCBI Taxonomy" id="1223545"/>
    <lineage>
        <taxon>Bacteria</taxon>
        <taxon>Bacillati</taxon>
        <taxon>Actinomycetota</taxon>
        <taxon>Actinomycetes</taxon>
        <taxon>Mycobacteriales</taxon>
        <taxon>Gordoniaceae</taxon>
        <taxon>Gordonia</taxon>
    </lineage>
</organism>
<dbReference type="AlphaFoldDB" id="M0QL68"/>
<dbReference type="eggNOG" id="COG1597">
    <property type="taxonomic scope" value="Bacteria"/>
</dbReference>
<keyword evidence="2" id="KW-1185">Reference proteome</keyword>